<dbReference type="Proteomes" id="UP001315278">
    <property type="component" value="Unassembled WGS sequence"/>
</dbReference>
<organism evidence="1 2">
    <name type="scientific">Bradyrhizobium jicamae</name>
    <dbReference type="NCBI Taxonomy" id="280332"/>
    <lineage>
        <taxon>Bacteria</taxon>
        <taxon>Pseudomonadati</taxon>
        <taxon>Pseudomonadota</taxon>
        <taxon>Alphaproteobacteria</taxon>
        <taxon>Hyphomicrobiales</taxon>
        <taxon>Nitrobacteraceae</taxon>
        <taxon>Bradyrhizobium</taxon>
    </lineage>
</organism>
<evidence type="ECO:0000313" key="2">
    <source>
        <dbReference type="Proteomes" id="UP001315278"/>
    </source>
</evidence>
<proteinExistence type="predicted"/>
<evidence type="ECO:0008006" key="3">
    <source>
        <dbReference type="Google" id="ProtNLM"/>
    </source>
</evidence>
<name>A0ABS5FIN0_9BRAD</name>
<dbReference type="EMBL" id="JAFCJH010000010">
    <property type="protein sequence ID" value="MBR0796246.1"/>
    <property type="molecule type" value="Genomic_DNA"/>
</dbReference>
<evidence type="ECO:0000313" key="1">
    <source>
        <dbReference type="EMBL" id="MBR0796246.1"/>
    </source>
</evidence>
<gene>
    <name evidence="1" type="ORF">JQ615_12700</name>
</gene>
<accession>A0ABS5FIN0</accession>
<comment type="caution">
    <text evidence="1">The sequence shown here is derived from an EMBL/GenBank/DDBJ whole genome shotgun (WGS) entry which is preliminary data.</text>
</comment>
<keyword evidence="2" id="KW-1185">Reference proteome</keyword>
<reference evidence="2" key="1">
    <citation type="journal article" date="2021" name="ISME J.">
        <title>Evolutionary origin and ecological implication of a unique nif island in free-living Bradyrhizobium lineages.</title>
        <authorList>
            <person name="Tao J."/>
        </authorList>
    </citation>
    <scope>NUCLEOTIDE SEQUENCE [LARGE SCALE GENOMIC DNA]</scope>
    <source>
        <strain evidence="2">SZCCT0434</strain>
    </source>
</reference>
<protein>
    <recommendedName>
        <fullName evidence="3">Integrase</fullName>
    </recommendedName>
</protein>
<sequence length="84" mass="9514">MRHTWYVTFEVRQRRGMLPKPRHSRLTKTFATEIDAKQFAKERLDQGLDVTAGTLNPHVPKQIIPSSAMPIWLGSLLDPSAEGS</sequence>